<evidence type="ECO:0000313" key="2">
    <source>
        <dbReference type="Proteomes" id="UP000050443"/>
    </source>
</evidence>
<dbReference type="STRING" id="362413.RC62_1368"/>
<dbReference type="EMBL" id="JRLF01000012">
    <property type="protein sequence ID" value="KQB39679.1"/>
    <property type="molecule type" value="Genomic_DNA"/>
</dbReference>
<gene>
    <name evidence="1" type="ORF">RC62_1368</name>
</gene>
<dbReference type="OrthoDB" id="1247232at2"/>
<dbReference type="RefSeq" id="WP_055096358.1">
    <property type="nucleotide sequence ID" value="NZ_JRLF01000012.1"/>
</dbReference>
<dbReference type="Proteomes" id="UP000050443">
    <property type="component" value="Unassembled WGS sequence"/>
</dbReference>
<proteinExistence type="predicted"/>
<protein>
    <submittedName>
        <fullName evidence="1">Uncharacterized protein</fullName>
    </submittedName>
</protein>
<reference evidence="1 2" key="1">
    <citation type="submission" date="2014-09" db="EMBL/GenBank/DDBJ databases">
        <title>Genome sequence of Flavobacterium aquidurense RC62.</title>
        <authorList>
            <person name="Kim J.F."/>
            <person name="Kwak M.-J."/>
        </authorList>
    </citation>
    <scope>NUCLEOTIDE SEQUENCE [LARGE SCALE GENOMIC DNA]</scope>
    <source>
        <strain evidence="1 2">RC62</strain>
    </source>
</reference>
<evidence type="ECO:0000313" key="1">
    <source>
        <dbReference type="EMBL" id="KQB39679.1"/>
    </source>
</evidence>
<organism evidence="1 2">
    <name type="scientific">Flavobacterium aquidurense</name>
    <dbReference type="NCBI Taxonomy" id="362413"/>
    <lineage>
        <taxon>Bacteria</taxon>
        <taxon>Pseudomonadati</taxon>
        <taxon>Bacteroidota</taxon>
        <taxon>Flavobacteriia</taxon>
        <taxon>Flavobacteriales</taxon>
        <taxon>Flavobacteriaceae</taxon>
        <taxon>Flavobacterium</taxon>
    </lineage>
</organism>
<dbReference type="PATRIC" id="fig|362413.3.peg.1335"/>
<name>A0A0Q0XTZ7_9FLAO</name>
<dbReference type="AlphaFoldDB" id="A0A0Q0XTZ7"/>
<comment type="caution">
    <text evidence="1">The sequence shown here is derived from an EMBL/GenBank/DDBJ whole genome shotgun (WGS) entry which is preliminary data.</text>
</comment>
<sequence length="441" mass="53012">MKEIDLYSEAKPRYYQLIPNKEDGLIILALYQKYQKQEFTEDQIIQIINKVLTDLGGSQREENNRNNTIILRLQEFFLWRDRKRKVYGFKNYGEEFCQKVFKRLSESYHPAKIERLFKHLLDTLRTSLEKNPAEILFWIDDHFNHRSNELALQIEILDQQVSESVDEFRFQIKQPQANIIQVIDTISAGLDQIKQHTHELTKGFQITYDIDDILQDMLKNQENFELLDSINYILDYNQKVRNHLDQVSVRIDKIKPRIREFIFEFNQRELDRKTDKFLHYLLDNTSYLRQENQPKRLVFPDEIESFSVRLPESVPRFYIFTERDFVTKSPLPPVVRLIDQERRRVTMIKNIEKLEFKKKVQSWVKKAIDQIEQDGKLDFSPFFFRILSDEKNDLNIAVKTAHKLIKQCNSCQYEITVDQNEYCNTNYANLSLWNMTILKRT</sequence>
<accession>A0A0Q0XTZ7</accession>